<dbReference type="GO" id="GO:0015927">
    <property type="term" value="F:trehalase activity"/>
    <property type="evidence" value="ECO:0007669"/>
    <property type="project" value="TreeGrafter"/>
</dbReference>
<dbReference type="Proteomes" id="UP000273405">
    <property type="component" value="Unassembled WGS sequence"/>
</dbReference>
<organism evidence="2 3">
    <name type="scientific">Corallococcus sicarius</name>
    <dbReference type="NCBI Taxonomy" id="2316726"/>
    <lineage>
        <taxon>Bacteria</taxon>
        <taxon>Pseudomonadati</taxon>
        <taxon>Myxococcota</taxon>
        <taxon>Myxococcia</taxon>
        <taxon>Myxococcales</taxon>
        <taxon>Cystobacterineae</taxon>
        <taxon>Myxococcaceae</taxon>
        <taxon>Corallococcus</taxon>
    </lineage>
</organism>
<dbReference type="InterPro" id="IPR012341">
    <property type="entry name" value="6hp_glycosidase-like_sf"/>
</dbReference>
<dbReference type="EMBL" id="RAWG01000447">
    <property type="protein sequence ID" value="RKH31605.1"/>
    <property type="molecule type" value="Genomic_DNA"/>
</dbReference>
<protein>
    <recommendedName>
        <fullName evidence="1">GH15-like domain-containing protein</fullName>
    </recommendedName>
</protein>
<dbReference type="GO" id="GO:0005993">
    <property type="term" value="P:trehalose catabolic process"/>
    <property type="evidence" value="ECO:0007669"/>
    <property type="project" value="TreeGrafter"/>
</dbReference>
<dbReference type="Gene3D" id="1.50.10.10">
    <property type="match status" value="1"/>
</dbReference>
<reference evidence="3" key="1">
    <citation type="submission" date="2018-09" db="EMBL/GenBank/DDBJ databases">
        <authorList>
            <person name="Livingstone P.G."/>
            <person name="Whitworth D.E."/>
        </authorList>
    </citation>
    <scope>NUCLEOTIDE SEQUENCE [LARGE SCALE GENOMIC DNA]</scope>
    <source>
        <strain evidence="3">CA040B</strain>
    </source>
</reference>
<name>A0A3A8MSC5_9BACT</name>
<dbReference type="PANTHER" id="PTHR31616:SF10">
    <property type="entry name" value="TREHALASE"/>
    <property type="match status" value="1"/>
</dbReference>
<evidence type="ECO:0000259" key="1">
    <source>
        <dbReference type="Pfam" id="PF00723"/>
    </source>
</evidence>
<keyword evidence="3" id="KW-1185">Reference proteome</keyword>
<gene>
    <name evidence="2" type="ORF">D7X12_38260</name>
</gene>
<feature type="domain" description="GH15-like" evidence="1">
    <location>
        <begin position="109"/>
        <end position="161"/>
    </location>
</feature>
<dbReference type="SUPFAM" id="SSF48208">
    <property type="entry name" value="Six-hairpin glycosidases"/>
    <property type="match status" value="1"/>
</dbReference>
<evidence type="ECO:0000313" key="2">
    <source>
        <dbReference type="EMBL" id="RKH31605.1"/>
    </source>
</evidence>
<proteinExistence type="predicted"/>
<dbReference type="PANTHER" id="PTHR31616">
    <property type="entry name" value="TREHALASE"/>
    <property type="match status" value="1"/>
</dbReference>
<dbReference type="OrthoDB" id="3902805at2"/>
<dbReference type="InterPro" id="IPR011613">
    <property type="entry name" value="GH15-like"/>
</dbReference>
<accession>A0A3A8MSC5</accession>
<comment type="caution">
    <text evidence="2">The sequence shown here is derived from an EMBL/GenBank/DDBJ whole genome shotgun (WGS) entry which is preliminary data.</text>
</comment>
<evidence type="ECO:0000313" key="3">
    <source>
        <dbReference type="Proteomes" id="UP000273405"/>
    </source>
</evidence>
<sequence>MTTAFQANQGATGQGGPFLSMPPCADCRRFSGPQARLPSPTGGRLPLRTWRLLRSVIQTTARRWRGPDHGIWEPRREMRHNVHWMEDGVGGPEGGFILCGFWLAEALALANRIEEAEDVFVAHAEASNHLGLLAEEIHPLTREQLGNFPQAFSHLGLISAAARIDRALRLRDEGSRSPRTCWSPSHPPLNDYRYQPVHRSGGCLV</sequence>
<dbReference type="AlphaFoldDB" id="A0A3A8MSC5"/>
<dbReference type="InterPro" id="IPR008928">
    <property type="entry name" value="6-hairpin_glycosidase_sf"/>
</dbReference>
<dbReference type="Pfam" id="PF00723">
    <property type="entry name" value="Glyco_hydro_15"/>
    <property type="match status" value="1"/>
</dbReference>